<sequence>MHKDGSVSRCLYCLSTALSTWLYSPWTSPSFGHNSLQTVVDRPALSVDLFCQFAFPHCQLSSPSMHASSIVPCHSVLCQLRLQPQSCQCFTVRLRLLYHVVLFYASFFLNLIPC</sequence>
<keyword evidence="1" id="KW-0472">Membrane</keyword>
<dbReference type="AlphaFoldDB" id="A0A6A6JAJ9"/>
<keyword evidence="1" id="KW-1133">Transmembrane helix</keyword>
<feature type="transmembrane region" description="Helical" evidence="1">
    <location>
        <begin position="96"/>
        <end position="112"/>
    </location>
</feature>
<name>A0A6A6JAJ9_WESOR</name>
<evidence type="ECO:0000256" key="1">
    <source>
        <dbReference type="SAM" id="Phobius"/>
    </source>
</evidence>
<keyword evidence="3" id="KW-1185">Reference proteome</keyword>
<reference evidence="2" key="1">
    <citation type="journal article" date="2020" name="Stud. Mycol.">
        <title>101 Dothideomycetes genomes: a test case for predicting lifestyles and emergence of pathogens.</title>
        <authorList>
            <person name="Haridas S."/>
            <person name="Albert R."/>
            <person name="Binder M."/>
            <person name="Bloem J."/>
            <person name="Labutti K."/>
            <person name="Salamov A."/>
            <person name="Andreopoulos B."/>
            <person name="Baker S."/>
            <person name="Barry K."/>
            <person name="Bills G."/>
            <person name="Bluhm B."/>
            <person name="Cannon C."/>
            <person name="Castanera R."/>
            <person name="Culley D."/>
            <person name="Daum C."/>
            <person name="Ezra D."/>
            <person name="Gonzalez J."/>
            <person name="Henrissat B."/>
            <person name="Kuo A."/>
            <person name="Liang C."/>
            <person name="Lipzen A."/>
            <person name="Lutzoni F."/>
            <person name="Magnuson J."/>
            <person name="Mondo S."/>
            <person name="Nolan M."/>
            <person name="Ohm R."/>
            <person name="Pangilinan J."/>
            <person name="Park H.-J."/>
            <person name="Ramirez L."/>
            <person name="Alfaro M."/>
            <person name="Sun H."/>
            <person name="Tritt A."/>
            <person name="Yoshinaga Y."/>
            <person name="Zwiers L.-H."/>
            <person name="Turgeon B."/>
            <person name="Goodwin S."/>
            <person name="Spatafora J."/>
            <person name="Crous P."/>
            <person name="Grigoriev I."/>
        </authorList>
    </citation>
    <scope>NUCLEOTIDE SEQUENCE</scope>
    <source>
        <strain evidence="2">CBS 379.55</strain>
    </source>
</reference>
<keyword evidence="1" id="KW-0812">Transmembrane</keyword>
<gene>
    <name evidence="2" type="ORF">EI97DRAFT_232373</name>
</gene>
<dbReference type="GeneID" id="54547134"/>
<dbReference type="RefSeq" id="XP_033649758.1">
    <property type="nucleotide sequence ID" value="XM_033793959.1"/>
</dbReference>
<dbReference type="Proteomes" id="UP000800097">
    <property type="component" value="Unassembled WGS sequence"/>
</dbReference>
<protein>
    <submittedName>
        <fullName evidence="2">Uncharacterized protein</fullName>
    </submittedName>
</protein>
<evidence type="ECO:0000313" key="3">
    <source>
        <dbReference type="Proteomes" id="UP000800097"/>
    </source>
</evidence>
<evidence type="ECO:0000313" key="2">
    <source>
        <dbReference type="EMBL" id="KAF2272219.1"/>
    </source>
</evidence>
<organism evidence="2 3">
    <name type="scientific">Westerdykella ornata</name>
    <dbReference type="NCBI Taxonomy" id="318751"/>
    <lineage>
        <taxon>Eukaryota</taxon>
        <taxon>Fungi</taxon>
        <taxon>Dikarya</taxon>
        <taxon>Ascomycota</taxon>
        <taxon>Pezizomycotina</taxon>
        <taxon>Dothideomycetes</taxon>
        <taxon>Pleosporomycetidae</taxon>
        <taxon>Pleosporales</taxon>
        <taxon>Sporormiaceae</taxon>
        <taxon>Westerdykella</taxon>
    </lineage>
</organism>
<dbReference type="EMBL" id="ML986524">
    <property type="protein sequence ID" value="KAF2272219.1"/>
    <property type="molecule type" value="Genomic_DNA"/>
</dbReference>
<proteinExistence type="predicted"/>
<accession>A0A6A6JAJ9</accession>